<dbReference type="AlphaFoldDB" id="A0A8J2RHR4"/>
<gene>
    <name evidence="1" type="ORF">DGAL_LOCUS4593</name>
</gene>
<accession>A0A8J2RHR4</accession>
<dbReference type="EMBL" id="CAKKLH010000076">
    <property type="protein sequence ID" value="CAH0102203.1"/>
    <property type="molecule type" value="Genomic_DNA"/>
</dbReference>
<protein>
    <submittedName>
        <fullName evidence="1">Uncharacterized protein</fullName>
    </submittedName>
</protein>
<keyword evidence="2" id="KW-1185">Reference proteome</keyword>
<dbReference type="Proteomes" id="UP000789390">
    <property type="component" value="Unassembled WGS sequence"/>
</dbReference>
<name>A0A8J2RHR4_9CRUS</name>
<proteinExistence type="predicted"/>
<comment type="caution">
    <text evidence="1">The sequence shown here is derived from an EMBL/GenBank/DDBJ whole genome shotgun (WGS) entry which is preliminary data.</text>
</comment>
<evidence type="ECO:0000313" key="2">
    <source>
        <dbReference type="Proteomes" id="UP000789390"/>
    </source>
</evidence>
<organism evidence="1 2">
    <name type="scientific">Daphnia galeata</name>
    <dbReference type="NCBI Taxonomy" id="27404"/>
    <lineage>
        <taxon>Eukaryota</taxon>
        <taxon>Metazoa</taxon>
        <taxon>Ecdysozoa</taxon>
        <taxon>Arthropoda</taxon>
        <taxon>Crustacea</taxon>
        <taxon>Branchiopoda</taxon>
        <taxon>Diplostraca</taxon>
        <taxon>Cladocera</taxon>
        <taxon>Anomopoda</taxon>
        <taxon>Daphniidae</taxon>
        <taxon>Daphnia</taxon>
    </lineage>
</organism>
<sequence length="89" mass="10199">MLTCWSSVVGVSDDTLNTLLMKKLDNGQDNTGLHREGRVTASKGFEVRKTQLENPFKSLLQQFVYPTVCTFQFEATKYDIYIMLLNIVF</sequence>
<evidence type="ECO:0000313" key="1">
    <source>
        <dbReference type="EMBL" id="CAH0102203.1"/>
    </source>
</evidence>
<reference evidence="1" key="1">
    <citation type="submission" date="2021-11" db="EMBL/GenBank/DDBJ databases">
        <authorList>
            <person name="Schell T."/>
        </authorList>
    </citation>
    <scope>NUCLEOTIDE SEQUENCE</scope>
    <source>
        <strain evidence="1">M5</strain>
    </source>
</reference>